<dbReference type="PATRIC" id="fig|1838286.3.peg.3487"/>
<dbReference type="EC" id="2.3.3.21" evidence="8"/>
<dbReference type="OrthoDB" id="9804858at2"/>
<evidence type="ECO:0000256" key="5">
    <source>
        <dbReference type="ARBA" id="ARBA00022679"/>
    </source>
</evidence>
<reference evidence="11 12" key="1">
    <citation type="submission" date="2016-06" db="EMBL/GenBank/DDBJ databases">
        <title>Three novel species with peptidoglycan cell walls form the new genus Lacunisphaera gen. nov. in the family Opitutaceae of the verrucomicrobial subdivision 4.</title>
        <authorList>
            <person name="Rast P."/>
            <person name="Gloeckner I."/>
            <person name="Jogler M."/>
            <person name="Boedeker C."/>
            <person name="Jeske O."/>
            <person name="Wiegand S."/>
            <person name="Reinhardt R."/>
            <person name="Schumann P."/>
            <person name="Rohde M."/>
            <person name="Spring S."/>
            <person name="Gloeckner F.O."/>
            <person name="Jogler C."/>
        </authorList>
    </citation>
    <scope>NUCLEOTIDE SEQUENCE [LARGE SCALE GENOMIC DNA]</scope>
    <source>
        <strain evidence="11 12">IG16b</strain>
    </source>
</reference>
<dbReference type="PANTHER" id="PTHR43538:SF1">
    <property type="entry name" value="(R)-CITRAMALATE SYNTHASE"/>
    <property type="match status" value="1"/>
</dbReference>
<proteinExistence type="inferred from homology"/>
<keyword evidence="5 9" id="KW-0808">Transferase</keyword>
<dbReference type="KEGG" id="obg:Verru16b_03453"/>
<dbReference type="InterPro" id="IPR054691">
    <property type="entry name" value="LeuA/HCS_post-cat"/>
</dbReference>
<dbReference type="SUPFAM" id="SSF51569">
    <property type="entry name" value="Aldolase"/>
    <property type="match status" value="1"/>
</dbReference>
<organism evidence="11 12">
    <name type="scientific">Lacunisphaera limnophila</name>
    <dbReference type="NCBI Taxonomy" id="1838286"/>
    <lineage>
        <taxon>Bacteria</taxon>
        <taxon>Pseudomonadati</taxon>
        <taxon>Verrucomicrobiota</taxon>
        <taxon>Opitutia</taxon>
        <taxon>Opitutales</taxon>
        <taxon>Opitutaceae</taxon>
        <taxon>Lacunisphaera</taxon>
    </lineage>
</organism>
<dbReference type="InterPro" id="IPR000891">
    <property type="entry name" value="PYR_CT"/>
</dbReference>
<keyword evidence="6" id="KW-0100">Branched-chain amino acid biosynthesis</keyword>
<dbReference type="Gene3D" id="3.20.20.70">
    <property type="entry name" value="Aldolase class I"/>
    <property type="match status" value="1"/>
</dbReference>
<dbReference type="AlphaFoldDB" id="A0A1D8AZN1"/>
<comment type="pathway">
    <text evidence="1">Amino-acid biosynthesis; L-isoleucine biosynthesis; 2-oxobutanoate from pyruvate: step 1/3.</text>
</comment>
<protein>
    <recommendedName>
        <fullName evidence="8">Citramalate synthase</fullName>
        <ecNumber evidence="8">2.3.3.21</ecNumber>
    </recommendedName>
</protein>
<dbReference type="EMBL" id="CP016094">
    <property type="protein sequence ID" value="AOS46349.1"/>
    <property type="molecule type" value="Genomic_DNA"/>
</dbReference>
<dbReference type="Gene3D" id="3.30.160.270">
    <property type="match status" value="1"/>
</dbReference>
<comment type="similarity">
    <text evidence="2 9">Belongs to the alpha-IPM synthase/homocitrate synthase family.</text>
</comment>
<dbReference type="Pfam" id="PF22617">
    <property type="entry name" value="HCS_D2"/>
    <property type="match status" value="1"/>
</dbReference>
<evidence type="ECO:0000256" key="6">
    <source>
        <dbReference type="ARBA" id="ARBA00023304"/>
    </source>
</evidence>
<gene>
    <name evidence="11" type="primary">leuA_1</name>
    <name evidence="11" type="ORF">Verru16b_03453</name>
</gene>
<accession>A0A1D8AZN1</accession>
<keyword evidence="3" id="KW-0028">Amino-acid biosynthesis</keyword>
<evidence type="ECO:0000256" key="3">
    <source>
        <dbReference type="ARBA" id="ARBA00022605"/>
    </source>
</evidence>
<dbReference type="RefSeq" id="WP_069963412.1">
    <property type="nucleotide sequence ID" value="NZ_CP016094.1"/>
</dbReference>
<dbReference type="STRING" id="1838286.Verru16b_03453"/>
<dbReference type="GO" id="GO:0003852">
    <property type="term" value="F:2-isopropylmalate synthase activity"/>
    <property type="evidence" value="ECO:0007669"/>
    <property type="project" value="InterPro"/>
</dbReference>
<dbReference type="GO" id="GO:0009097">
    <property type="term" value="P:isoleucine biosynthetic process"/>
    <property type="evidence" value="ECO:0007669"/>
    <property type="project" value="UniProtKB-UniRule"/>
</dbReference>
<dbReference type="Pfam" id="PF08502">
    <property type="entry name" value="LeuA_dimer"/>
    <property type="match status" value="1"/>
</dbReference>
<dbReference type="PROSITE" id="PS00815">
    <property type="entry name" value="AIPM_HOMOCIT_SYNTH_1"/>
    <property type="match status" value="1"/>
</dbReference>
<dbReference type="NCBIfam" id="TIGR00977">
    <property type="entry name" value="citramal_synth"/>
    <property type="match status" value="1"/>
</dbReference>
<evidence type="ECO:0000259" key="10">
    <source>
        <dbReference type="PROSITE" id="PS50991"/>
    </source>
</evidence>
<evidence type="ECO:0000256" key="4">
    <source>
        <dbReference type="ARBA" id="ARBA00022624"/>
    </source>
</evidence>
<dbReference type="PROSITE" id="PS00816">
    <property type="entry name" value="AIPM_HOMOCIT_SYNTH_2"/>
    <property type="match status" value="1"/>
</dbReference>
<dbReference type="GO" id="GO:0009098">
    <property type="term" value="P:L-leucine biosynthetic process"/>
    <property type="evidence" value="ECO:0007669"/>
    <property type="project" value="InterPro"/>
</dbReference>
<evidence type="ECO:0000256" key="1">
    <source>
        <dbReference type="ARBA" id="ARBA00004743"/>
    </source>
</evidence>
<evidence type="ECO:0000256" key="2">
    <source>
        <dbReference type="ARBA" id="ARBA00006154"/>
    </source>
</evidence>
<dbReference type="GO" id="GO:0043714">
    <property type="term" value="F:(R)-citramalate synthase activity"/>
    <property type="evidence" value="ECO:0007669"/>
    <property type="project" value="UniProtKB-UniRule"/>
</dbReference>
<dbReference type="PROSITE" id="PS50991">
    <property type="entry name" value="PYR_CT"/>
    <property type="match status" value="1"/>
</dbReference>
<dbReference type="CDD" id="cd07941">
    <property type="entry name" value="DRE_TIM_LeuA3"/>
    <property type="match status" value="1"/>
</dbReference>
<comment type="catalytic activity">
    <reaction evidence="7">
        <text>pyruvate + acetyl-CoA + H2O = (3R)-citramalate + CoA + H(+)</text>
        <dbReference type="Rhea" id="RHEA:19045"/>
        <dbReference type="ChEBI" id="CHEBI:15361"/>
        <dbReference type="ChEBI" id="CHEBI:15377"/>
        <dbReference type="ChEBI" id="CHEBI:15378"/>
        <dbReference type="ChEBI" id="CHEBI:30934"/>
        <dbReference type="ChEBI" id="CHEBI:57287"/>
        <dbReference type="ChEBI" id="CHEBI:57288"/>
        <dbReference type="EC" id="2.3.3.21"/>
    </reaction>
</comment>
<name>A0A1D8AZN1_9BACT</name>
<dbReference type="UniPathway" id="UPA00047">
    <property type="reaction ID" value="UER00066"/>
</dbReference>
<evidence type="ECO:0000256" key="9">
    <source>
        <dbReference type="RuleBase" id="RU003523"/>
    </source>
</evidence>
<dbReference type="InterPro" id="IPR002034">
    <property type="entry name" value="AIPM/Hcit_synth_CS"/>
</dbReference>
<sequence length="535" mass="58140">MSAATPRFIEIFDTTLRDGGQTEGISYSVDDKLRIARKLDELGVAFIEGGWPGSNPKDALFFEQARKETWNHAKIVAFGATRRAKLKPEDDPSVRALVDAGTDVCAIFGKSSVLQVEEVLRTTLDENLRMIGETVAYLRSKGKRVIYDAEHFFDGFDQNPTYALQCLGEAHQGGAETLVLCDTNGGHLPWEVAATVQAVQKHFGPAVRVGIHLHDDSGCGVANSVAAIHAGAVHVQGTINGYGERCGNANLCVVIPNIELKLKLRALPEGHLVRLHEVARFVAEVANFAPNDQMAYVGESAFAHKAGVHVSAMQRHPDAYQHIDPKRVGNEMRVVVSELSGRANIVEKAAQLGLTNLDQQLGARVVEVIKAKEHEGFSFEAAEASVALLVRRLSPDHRPLFTLHDYRGMVNRHGDRQVAEATIKLTVQGHEVHTAAEGNGPVNAFDTALRKALQPTFPQVAQIQLADYKVRILNGNSGTGAITRVLIDWHDGSERRWSTVGAGTNILDATWLALADGYEYALTAAQPAEAKESKA</sequence>
<evidence type="ECO:0000313" key="11">
    <source>
        <dbReference type="EMBL" id="AOS46349.1"/>
    </source>
</evidence>
<dbReference type="SUPFAM" id="SSF110921">
    <property type="entry name" value="2-isopropylmalate synthase LeuA, allosteric (dimerisation) domain"/>
    <property type="match status" value="1"/>
</dbReference>
<dbReference type="Proteomes" id="UP000095228">
    <property type="component" value="Chromosome"/>
</dbReference>
<dbReference type="Gene3D" id="1.10.238.260">
    <property type="match status" value="1"/>
</dbReference>
<dbReference type="InterPro" id="IPR013785">
    <property type="entry name" value="Aldolase_TIM"/>
</dbReference>
<evidence type="ECO:0000313" key="12">
    <source>
        <dbReference type="Proteomes" id="UP000095228"/>
    </source>
</evidence>
<evidence type="ECO:0000256" key="8">
    <source>
        <dbReference type="NCBIfam" id="TIGR00977"/>
    </source>
</evidence>
<evidence type="ECO:0000256" key="7">
    <source>
        <dbReference type="ARBA" id="ARBA00048263"/>
    </source>
</evidence>
<dbReference type="Pfam" id="PF00682">
    <property type="entry name" value="HMGL-like"/>
    <property type="match status" value="1"/>
</dbReference>
<dbReference type="PANTHER" id="PTHR43538">
    <property type="entry name" value="ALPHA-IPM SYNTHASE/HOMOCITRATE SYNTHASE"/>
    <property type="match status" value="1"/>
</dbReference>
<feature type="domain" description="Pyruvate carboxyltransferase" evidence="10">
    <location>
        <begin position="9"/>
        <end position="279"/>
    </location>
</feature>
<dbReference type="InterPro" id="IPR036230">
    <property type="entry name" value="LeuA_allosteric_dom_sf"/>
</dbReference>
<dbReference type="InterPro" id="IPR005675">
    <property type="entry name" value="Citramal_synthase"/>
</dbReference>
<dbReference type="SMART" id="SM00917">
    <property type="entry name" value="LeuA_dimer"/>
    <property type="match status" value="1"/>
</dbReference>
<keyword evidence="12" id="KW-1185">Reference proteome</keyword>
<dbReference type="InterPro" id="IPR013709">
    <property type="entry name" value="2-isopropylmalate_synth_dimer"/>
</dbReference>
<keyword evidence="4" id="KW-0412">Isoleucine biosynthesis</keyword>
<keyword evidence="11" id="KW-0012">Acyltransferase</keyword>